<evidence type="ECO:0000256" key="1">
    <source>
        <dbReference type="HAMAP-Rule" id="MF_00598"/>
    </source>
</evidence>
<dbReference type="PANTHER" id="PTHR38692">
    <property type="entry name" value="PROTEIN SMG"/>
    <property type="match status" value="1"/>
</dbReference>
<dbReference type="InterPro" id="IPR007456">
    <property type="entry name" value="Smg"/>
</dbReference>
<proteinExistence type="inferred from homology"/>
<protein>
    <recommendedName>
        <fullName evidence="1">Protein Smg homolog</fullName>
    </recommendedName>
</protein>
<organism evidence="2 3">
    <name type="scientific">Marinicella pacifica</name>
    <dbReference type="NCBI Taxonomy" id="1171543"/>
    <lineage>
        <taxon>Bacteria</taxon>
        <taxon>Pseudomonadati</taxon>
        <taxon>Pseudomonadota</taxon>
        <taxon>Gammaproteobacteria</taxon>
        <taxon>Lysobacterales</taxon>
        <taxon>Marinicellaceae</taxon>
        <taxon>Marinicella</taxon>
    </lineage>
</organism>
<dbReference type="PANTHER" id="PTHR38692:SF1">
    <property type="entry name" value="PROTEIN SMG"/>
    <property type="match status" value="1"/>
</dbReference>
<keyword evidence="3" id="KW-1185">Reference proteome</keyword>
<dbReference type="RefSeq" id="WP_188365903.1">
    <property type="nucleotide sequence ID" value="NZ_BAABJF010000031.1"/>
</dbReference>
<gene>
    <name evidence="1 2" type="primary">smg</name>
    <name evidence="2" type="ORF">GCM10011365_23020</name>
</gene>
<sequence>MKQHMMDVLVYVFENYMTEQYNLKESGHRQLIINGLQKIGFSPGLIEDALTWLQQVSQSPGTLLKQDAASCRHFSETERRMVGDEGIDFIQYLMAQGILDHHSLELLIDGLLYLKADNIEVDDLQWLALIILYSQPDQEQAFVDLERMLFEAAETREH</sequence>
<dbReference type="Pfam" id="PF04361">
    <property type="entry name" value="DUF494"/>
    <property type="match status" value="1"/>
</dbReference>
<dbReference type="EMBL" id="BMEO01000013">
    <property type="protein sequence ID" value="GGG01194.1"/>
    <property type="molecule type" value="Genomic_DNA"/>
</dbReference>
<comment type="similarity">
    <text evidence="1">Belongs to the Smg family.</text>
</comment>
<reference evidence="2" key="1">
    <citation type="journal article" date="2014" name="Int. J. Syst. Evol. Microbiol.">
        <title>Complete genome sequence of Corynebacterium casei LMG S-19264T (=DSM 44701T), isolated from a smear-ripened cheese.</title>
        <authorList>
            <consortium name="US DOE Joint Genome Institute (JGI-PGF)"/>
            <person name="Walter F."/>
            <person name="Albersmeier A."/>
            <person name="Kalinowski J."/>
            <person name="Ruckert C."/>
        </authorList>
    </citation>
    <scope>NUCLEOTIDE SEQUENCE</scope>
    <source>
        <strain evidence="2">CGMCC 1.12181</strain>
    </source>
</reference>
<accession>A0A917CWX1</accession>
<evidence type="ECO:0000313" key="3">
    <source>
        <dbReference type="Proteomes" id="UP000605253"/>
    </source>
</evidence>
<dbReference type="HAMAP" id="MF_00598">
    <property type="entry name" value="Smg"/>
    <property type="match status" value="1"/>
</dbReference>
<dbReference type="Proteomes" id="UP000605253">
    <property type="component" value="Unassembled WGS sequence"/>
</dbReference>
<comment type="caution">
    <text evidence="2">The sequence shown here is derived from an EMBL/GenBank/DDBJ whole genome shotgun (WGS) entry which is preliminary data.</text>
</comment>
<dbReference type="AlphaFoldDB" id="A0A917CWX1"/>
<reference evidence="2" key="2">
    <citation type="submission" date="2020-09" db="EMBL/GenBank/DDBJ databases">
        <authorList>
            <person name="Sun Q."/>
            <person name="Zhou Y."/>
        </authorList>
    </citation>
    <scope>NUCLEOTIDE SEQUENCE</scope>
    <source>
        <strain evidence="2">CGMCC 1.12181</strain>
    </source>
</reference>
<evidence type="ECO:0000313" key="2">
    <source>
        <dbReference type="EMBL" id="GGG01194.1"/>
    </source>
</evidence>
<name>A0A917CWX1_9GAMM</name>